<protein>
    <submittedName>
        <fullName evidence="2">Uncharacterized protein</fullName>
    </submittedName>
</protein>
<feature type="transmembrane region" description="Helical" evidence="1">
    <location>
        <begin position="20"/>
        <end position="37"/>
    </location>
</feature>
<proteinExistence type="predicted"/>
<comment type="caution">
    <text evidence="2">The sequence shown here is derived from an EMBL/GenBank/DDBJ whole genome shotgun (WGS) entry which is preliminary data.</text>
</comment>
<keyword evidence="1" id="KW-1133">Transmembrane helix</keyword>
<accession>A0A4C1Y5L9</accession>
<name>A0A4C1Y5L9_EUMVA</name>
<dbReference type="AlphaFoldDB" id="A0A4C1Y5L9"/>
<evidence type="ECO:0000313" key="3">
    <source>
        <dbReference type="Proteomes" id="UP000299102"/>
    </source>
</evidence>
<keyword evidence="1" id="KW-0472">Membrane</keyword>
<sequence>MYKILGAALETFPYIPKGRLIVFRIHVSSGYFLWPVYTRRRRKRRRANKVALGRARGCGGAGWAIPVKLEFPLERCLRPRPTCPITPPARP</sequence>
<reference evidence="2 3" key="1">
    <citation type="journal article" date="2019" name="Commun. Biol.">
        <title>The bagworm genome reveals a unique fibroin gene that provides high tensile strength.</title>
        <authorList>
            <person name="Kono N."/>
            <person name="Nakamura H."/>
            <person name="Ohtoshi R."/>
            <person name="Tomita M."/>
            <person name="Numata K."/>
            <person name="Arakawa K."/>
        </authorList>
    </citation>
    <scope>NUCLEOTIDE SEQUENCE [LARGE SCALE GENOMIC DNA]</scope>
</reference>
<evidence type="ECO:0000313" key="2">
    <source>
        <dbReference type="EMBL" id="GBP69685.1"/>
    </source>
</evidence>
<keyword evidence="1" id="KW-0812">Transmembrane</keyword>
<dbReference type="Proteomes" id="UP000299102">
    <property type="component" value="Unassembled WGS sequence"/>
</dbReference>
<gene>
    <name evidence="2" type="ORF">EVAR_49772_1</name>
</gene>
<organism evidence="2 3">
    <name type="scientific">Eumeta variegata</name>
    <name type="common">Bagworm moth</name>
    <name type="synonym">Eumeta japonica</name>
    <dbReference type="NCBI Taxonomy" id="151549"/>
    <lineage>
        <taxon>Eukaryota</taxon>
        <taxon>Metazoa</taxon>
        <taxon>Ecdysozoa</taxon>
        <taxon>Arthropoda</taxon>
        <taxon>Hexapoda</taxon>
        <taxon>Insecta</taxon>
        <taxon>Pterygota</taxon>
        <taxon>Neoptera</taxon>
        <taxon>Endopterygota</taxon>
        <taxon>Lepidoptera</taxon>
        <taxon>Glossata</taxon>
        <taxon>Ditrysia</taxon>
        <taxon>Tineoidea</taxon>
        <taxon>Psychidae</taxon>
        <taxon>Oiketicinae</taxon>
        <taxon>Eumeta</taxon>
    </lineage>
</organism>
<evidence type="ECO:0000256" key="1">
    <source>
        <dbReference type="SAM" id="Phobius"/>
    </source>
</evidence>
<keyword evidence="3" id="KW-1185">Reference proteome</keyword>
<dbReference type="EMBL" id="BGZK01001049">
    <property type="protein sequence ID" value="GBP69685.1"/>
    <property type="molecule type" value="Genomic_DNA"/>
</dbReference>